<organism evidence="1 2">
    <name type="scientific">Lacticaseibacillus paracasei subsp. paracasei Lpp71</name>
    <dbReference type="NCBI Taxonomy" id="1256207"/>
    <lineage>
        <taxon>Bacteria</taxon>
        <taxon>Bacillati</taxon>
        <taxon>Bacillota</taxon>
        <taxon>Bacilli</taxon>
        <taxon>Lactobacillales</taxon>
        <taxon>Lactobacillaceae</taxon>
        <taxon>Lacticaseibacillus</taxon>
    </lineage>
</organism>
<name>A0A8E0IRI0_LACPA</name>
<accession>A0A8E0IRI0</accession>
<proteinExistence type="predicted"/>
<protein>
    <submittedName>
        <fullName evidence="1">Acetyltransferase</fullName>
    </submittedName>
</protein>
<dbReference type="GO" id="GO:0016740">
    <property type="term" value="F:transferase activity"/>
    <property type="evidence" value="ECO:0007669"/>
    <property type="project" value="UniProtKB-KW"/>
</dbReference>
<comment type="caution">
    <text evidence="1">The sequence shown here is derived from an EMBL/GenBank/DDBJ whole genome shotgun (WGS) entry which is preliminary data.</text>
</comment>
<keyword evidence="1" id="KW-0808">Transferase</keyword>
<dbReference type="AlphaFoldDB" id="A0A8E0IRI0"/>
<gene>
    <name evidence="1" type="ORF">Lpp71_08132</name>
</gene>
<evidence type="ECO:0000313" key="1">
    <source>
        <dbReference type="EMBL" id="EPC73747.1"/>
    </source>
</evidence>
<evidence type="ECO:0000313" key="2">
    <source>
        <dbReference type="Proteomes" id="UP000014252"/>
    </source>
</evidence>
<dbReference type="Proteomes" id="UP000014252">
    <property type="component" value="Unassembled WGS sequence"/>
</dbReference>
<dbReference type="EMBL" id="ANKD01000385">
    <property type="protein sequence ID" value="EPC73747.1"/>
    <property type="molecule type" value="Genomic_DNA"/>
</dbReference>
<reference evidence="1 2" key="1">
    <citation type="journal article" date="2013" name="PLoS ONE">
        <title>Lactobacillus paracasei comparative genomics: towards species pan-genome definition and exploitation of diversity.</title>
        <authorList>
            <person name="Smokvina T."/>
            <person name="Wels M."/>
            <person name="Polka J."/>
            <person name="Chervaux C."/>
            <person name="Brisse S."/>
            <person name="Boekhorst J."/>
            <person name="van Hylckama Vlieg J.E."/>
            <person name="Siezen R.J."/>
        </authorList>
    </citation>
    <scope>NUCLEOTIDE SEQUENCE [LARGE SCALE GENOMIC DNA]</scope>
    <source>
        <strain evidence="1 2">Lpp71</strain>
    </source>
</reference>
<sequence>MLLSAPSAMTFYPKVGFEPVPTGFKVQRRY</sequence>